<gene>
    <name evidence="1" type="ORF">STRUR_0793</name>
</gene>
<proteinExistence type="predicted"/>
<dbReference type="AlphaFoldDB" id="G5KEF9"/>
<organism evidence="1 2">
    <name type="scientific">Streptococcus urinalis 2285-97</name>
    <dbReference type="NCBI Taxonomy" id="764291"/>
    <lineage>
        <taxon>Bacteria</taxon>
        <taxon>Bacillati</taxon>
        <taxon>Bacillota</taxon>
        <taxon>Bacilli</taxon>
        <taxon>Lactobacillales</taxon>
        <taxon>Streptococcaceae</taxon>
        <taxon>Streptococcus</taxon>
    </lineage>
</organism>
<dbReference type="EMBL" id="AEUZ02000001">
    <property type="protein sequence ID" value="EHJ57129.1"/>
    <property type="molecule type" value="Genomic_DNA"/>
</dbReference>
<dbReference type="Proteomes" id="UP000005388">
    <property type="component" value="Unassembled WGS sequence"/>
</dbReference>
<sequence length="185" mass="21740">MLALVISLISILISFFSFIVPLYKSTFRLGVSNQKAEFNLEELEMIVKITFINESSSPITIEGLTITEKKLQFEASNYGELLKSHEVKSSNFKYGYVPFIIPPYSTYANNFVFRFPNTVKSNYFLEVQTSKKFYVFPFNPSPHVTTNCYREINGRVREENTFWKQDNFRNQINKIYKLIDYLKIK</sequence>
<evidence type="ECO:0000313" key="1">
    <source>
        <dbReference type="EMBL" id="EHJ57129.1"/>
    </source>
</evidence>
<evidence type="ECO:0000313" key="2">
    <source>
        <dbReference type="Proteomes" id="UP000005388"/>
    </source>
</evidence>
<name>G5KEF9_9STRE</name>
<accession>G5KEF9</accession>
<reference evidence="1 2" key="1">
    <citation type="journal article" date="2014" name="Int. J. Syst. Evol. Microbiol.">
        <title>Phylogenomics and the dynamic genome evolution of the genus Streptococcus.</title>
        <authorList>
            <consortium name="The Broad Institute Genome Sequencing Platform"/>
            <person name="Richards V.P."/>
            <person name="Palmer S.R."/>
            <person name="Pavinski Bitar P.D."/>
            <person name="Qin X."/>
            <person name="Weinstock G.M."/>
            <person name="Highlander S.K."/>
            <person name="Town C.D."/>
            <person name="Burne R.A."/>
            <person name="Stanhope M.J."/>
        </authorList>
    </citation>
    <scope>NUCLEOTIDE SEQUENCE [LARGE SCALE GENOMIC DNA]</scope>
    <source>
        <strain evidence="1 2">2285-97</strain>
    </source>
</reference>
<keyword evidence="2" id="KW-1185">Reference proteome</keyword>
<comment type="caution">
    <text evidence="1">The sequence shown here is derived from an EMBL/GenBank/DDBJ whole genome shotgun (WGS) entry which is preliminary data.</text>
</comment>
<dbReference type="STRING" id="764291.STRUR_0793"/>
<protein>
    <submittedName>
        <fullName evidence="1">Uncharacterized protein</fullName>
    </submittedName>
</protein>